<evidence type="ECO:0000256" key="1">
    <source>
        <dbReference type="ARBA" id="ARBA00023015"/>
    </source>
</evidence>
<accession>A0A1M6NFE2</accession>
<dbReference type="AlphaFoldDB" id="A0A1M6NFE2"/>
<dbReference type="PROSITE" id="PS50043">
    <property type="entry name" value="HTH_LUXR_2"/>
    <property type="match status" value="1"/>
</dbReference>
<dbReference type="GO" id="GO:0006355">
    <property type="term" value="P:regulation of DNA-templated transcription"/>
    <property type="evidence" value="ECO:0007669"/>
    <property type="project" value="InterPro"/>
</dbReference>
<protein>
    <submittedName>
        <fullName evidence="5">Regulatory protein, luxR family</fullName>
    </submittedName>
</protein>
<keyword evidence="2" id="KW-0238">DNA-binding</keyword>
<dbReference type="Gene3D" id="3.40.50.2300">
    <property type="match status" value="1"/>
</dbReference>
<dbReference type="PANTHER" id="PTHR44688:SF16">
    <property type="entry name" value="DNA-BINDING TRANSCRIPTIONAL ACTIVATOR DEVR_DOSR"/>
    <property type="match status" value="1"/>
</dbReference>
<dbReference type="PROSITE" id="PS00622">
    <property type="entry name" value="HTH_LUXR_1"/>
    <property type="match status" value="1"/>
</dbReference>
<dbReference type="CDD" id="cd06170">
    <property type="entry name" value="LuxR_C_like"/>
    <property type="match status" value="1"/>
</dbReference>
<dbReference type="InterPro" id="IPR036388">
    <property type="entry name" value="WH-like_DNA-bd_sf"/>
</dbReference>
<dbReference type="STRING" id="1122189.SAMN02745165_03600"/>
<dbReference type="GO" id="GO:0003677">
    <property type="term" value="F:DNA binding"/>
    <property type="evidence" value="ECO:0007669"/>
    <property type="project" value="UniProtKB-KW"/>
</dbReference>
<evidence type="ECO:0000256" key="3">
    <source>
        <dbReference type="ARBA" id="ARBA00023163"/>
    </source>
</evidence>
<dbReference type="RefSeq" id="WP_072910107.1">
    <property type="nucleotide sequence ID" value="NZ_FQZT01000027.1"/>
</dbReference>
<evidence type="ECO:0000313" key="6">
    <source>
        <dbReference type="Proteomes" id="UP000184171"/>
    </source>
</evidence>
<dbReference type="PANTHER" id="PTHR44688">
    <property type="entry name" value="DNA-BINDING TRANSCRIPTIONAL ACTIVATOR DEVR_DOSR"/>
    <property type="match status" value="1"/>
</dbReference>
<evidence type="ECO:0000313" key="5">
    <source>
        <dbReference type="EMBL" id="SHJ94478.1"/>
    </source>
</evidence>
<evidence type="ECO:0000259" key="4">
    <source>
        <dbReference type="PROSITE" id="PS50043"/>
    </source>
</evidence>
<evidence type="ECO:0000256" key="2">
    <source>
        <dbReference type="ARBA" id="ARBA00023125"/>
    </source>
</evidence>
<sequence>METVKPQINIIAAIGNKVLCESLCHTLTSKQVSYTCSTDIHPESKLTPDIVLFNSANAIEFLQEKYPEAKFILMDTGLKEQEITYLLFYHKIEGVITPDTDLDLFLKALRMVNSGQVWIDNRHLKCLLNSTNSMAVSNHIKTFSRQDKKIVQLVAQGLKNREIAEKLYLSEHTIKAHISRIFKKLNINRRTQLVSLFLECGMDPQHEYE</sequence>
<keyword evidence="3" id="KW-0804">Transcription</keyword>
<dbReference type="OrthoDB" id="5397235at2"/>
<organism evidence="5 6">
    <name type="scientific">Malonomonas rubra DSM 5091</name>
    <dbReference type="NCBI Taxonomy" id="1122189"/>
    <lineage>
        <taxon>Bacteria</taxon>
        <taxon>Pseudomonadati</taxon>
        <taxon>Thermodesulfobacteriota</taxon>
        <taxon>Desulfuromonadia</taxon>
        <taxon>Desulfuromonadales</taxon>
        <taxon>Geopsychrobacteraceae</taxon>
        <taxon>Malonomonas</taxon>
    </lineage>
</organism>
<dbReference type="EMBL" id="FQZT01000027">
    <property type="protein sequence ID" value="SHJ94478.1"/>
    <property type="molecule type" value="Genomic_DNA"/>
</dbReference>
<name>A0A1M6NFE2_MALRU</name>
<dbReference type="PRINTS" id="PR00038">
    <property type="entry name" value="HTHLUXR"/>
</dbReference>
<feature type="domain" description="HTH luxR-type" evidence="4">
    <location>
        <begin position="136"/>
        <end position="201"/>
    </location>
</feature>
<dbReference type="Proteomes" id="UP000184171">
    <property type="component" value="Unassembled WGS sequence"/>
</dbReference>
<dbReference type="SMART" id="SM00421">
    <property type="entry name" value="HTH_LUXR"/>
    <property type="match status" value="1"/>
</dbReference>
<dbReference type="SUPFAM" id="SSF46894">
    <property type="entry name" value="C-terminal effector domain of the bipartite response regulators"/>
    <property type="match status" value="1"/>
</dbReference>
<keyword evidence="6" id="KW-1185">Reference proteome</keyword>
<reference evidence="5 6" key="1">
    <citation type="submission" date="2016-11" db="EMBL/GenBank/DDBJ databases">
        <authorList>
            <person name="Jaros S."/>
            <person name="Januszkiewicz K."/>
            <person name="Wedrychowicz H."/>
        </authorList>
    </citation>
    <scope>NUCLEOTIDE SEQUENCE [LARGE SCALE GENOMIC DNA]</scope>
    <source>
        <strain evidence="5 6">DSM 5091</strain>
    </source>
</reference>
<proteinExistence type="predicted"/>
<dbReference type="InterPro" id="IPR016032">
    <property type="entry name" value="Sig_transdc_resp-reg_C-effctor"/>
</dbReference>
<gene>
    <name evidence="5" type="ORF">SAMN02745165_03600</name>
</gene>
<dbReference type="InterPro" id="IPR000792">
    <property type="entry name" value="Tscrpt_reg_LuxR_C"/>
</dbReference>
<keyword evidence="1" id="KW-0805">Transcription regulation</keyword>
<dbReference type="Pfam" id="PF00196">
    <property type="entry name" value="GerE"/>
    <property type="match status" value="1"/>
</dbReference>
<dbReference type="Gene3D" id="1.10.10.10">
    <property type="entry name" value="Winged helix-like DNA-binding domain superfamily/Winged helix DNA-binding domain"/>
    <property type="match status" value="1"/>
</dbReference>